<gene>
    <name evidence="4" type="ORF">FIBSPDRAFT_910013</name>
</gene>
<proteinExistence type="predicted"/>
<sequence length="675" mass="75192">MLTCITITTLAFQALSSAGSVTAASNATNSNGLQPWLYTRFHPGAIKPTGWMLDQANIQANGLAGSTAENYSYVADSVWTGGTIEYSEMLEAAPYWFNGVVTLAYQLDDSRLKSQAKKFLDYVIAHQEASGWFGPGPFNLTDVVPGTPPLLWPRYMTMLGLVYSSSPYLQQYAEADSTQTDRIVTLLHNFLPIVQNLTDTGALNSSTQAFGFQFSYQWVRWEELVYTLQWLYDNYPQGKQAQLLNLMTAARDQGFSWKTDFFHMHAALKSEALAWRFTNDETDRQNTYDRMTMLYQYHGRPQGSFSADEHLSGLGPQRGTELCAIVEQMFSLETMYQVFGEPWWADLVEQMAYNALPASNTPDFWQHQYLQQTNQIWAKDHTDGFPWQFQNVDDSYSNVFGLESNYPCCTVNHPQGYPKFWANSFVQGAGGSLVHAFLGPTTFSGVLGTSNKVKVTVETLYPFGSTLSYTVSSSAAFTFNIRIPAWAQNLTSSIAINGAKAKPLSVNSASSLQTVNLAKGSNKIELNLDLQIRIESRSNGSVAIHRGPLLYAVDLTYNSSTIVIAHVPDCRQYTNTTDITYLYTSPWNIAIDTSTLKVYDTSSNISTLPYYVWNVAAQPIYMTATACEIKWALANGDPDWPPASPNKCTGSPFNVTLRPYGGTRLRLAELPTMTI</sequence>
<dbReference type="PANTHER" id="PTHR31151">
    <property type="entry name" value="PROLINE-TRNA LIGASE (DUF1680)"/>
    <property type="match status" value="1"/>
</dbReference>
<dbReference type="PANTHER" id="PTHR31151:SF0">
    <property type="entry name" value="PROLINE-TRNA LIGASE (DUF1680)"/>
    <property type="match status" value="1"/>
</dbReference>
<feature type="domain" description="Non-reducing end beta-L-arabinofuranosidase-like GH127 catalytic" evidence="2">
    <location>
        <begin position="308"/>
        <end position="419"/>
    </location>
</feature>
<evidence type="ECO:0000259" key="3">
    <source>
        <dbReference type="Pfam" id="PF20736"/>
    </source>
</evidence>
<reference evidence="4 5" key="1">
    <citation type="journal article" date="2016" name="Mol. Biol. Evol.">
        <title>Comparative Genomics of Early-Diverging Mushroom-Forming Fungi Provides Insights into the Origins of Lignocellulose Decay Capabilities.</title>
        <authorList>
            <person name="Nagy L.G."/>
            <person name="Riley R."/>
            <person name="Tritt A."/>
            <person name="Adam C."/>
            <person name="Daum C."/>
            <person name="Floudas D."/>
            <person name="Sun H."/>
            <person name="Yadav J.S."/>
            <person name="Pangilinan J."/>
            <person name="Larsson K.H."/>
            <person name="Matsuura K."/>
            <person name="Barry K."/>
            <person name="Labutti K."/>
            <person name="Kuo R."/>
            <person name="Ohm R.A."/>
            <person name="Bhattacharya S.S."/>
            <person name="Shirouzu T."/>
            <person name="Yoshinaga Y."/>
            <person name="Martin F.M."/>
            <person name="Grigoriev I.V."/>
            <person name="Hibbett D.S."/>
        </authorList>
    </citation>
    <scope>NUCLEOTIDE SEQUENCE [LARGE SCALE GENOMIC DNA]</scope>
    <source>
        <strain evidence="4 5">CBS 109695</strain>
    </source>
</reference>
<dbReference type="Pfam" id="PF07944">
    <property type="entry name" value="Beta-AFase-like_GH127_cat"/>
    <property type="match status" value="1"/>
</dbReference>
<name>A0A166MN91_9AGAM</name>
<dbReference type="EMBL" id="KV417528">
    <property type="protein sequence ID" value="KZP24144.1"/>
    <property type="molecule type" value="Genomic_DNA"/>
</dbReference>
<organism evidence="4 5">
    <name type="scientific">Athelia psychrophila</name>
    <dbReference type="NCBI Taxonomy" id="1759441"/>
    <lineage>
        <taxon>Eukaryota</taxon>
        <taxon>Fungi</taxon>
        <taxon>Dikarya</taxon>
        <taxon>Basidiomycota</taxon>
        <taxon>Agaricomycotina</taxon>
        <taxon>Agaricomycetes</taxon>
        <taxon>Agaricomycetidae</taxon>
        <taxon>Atheliales</taxon>
        <taxon>Atheliaceae</taxon>
        <taxon>Athelia</taxon>
    </lineage>
</organism>
<evidence type="ECO:0000313" key="4">
    <source>
        <dbReference type="EMBL" id="KZP24144.1"/>
    </source>
</evidence>
<dbReference type="OrthoDB" id="5358475at2759"/>
<dbReference type="Pfam" id="PF20736">
    <property type="entry name" value="Glyco_hydro127M"/>
    <property type="match status" value="1"/>
</dbReference>
<protein>
    <recommendedName>
        <fullName evidence="6">DUF1680-domain-containing protein</fullName>
    </recommendedName>
</protein>
<keyword evidence="1" id="KW-0732">Signal</keyword>
<feature type="signal peptide" evidence="1">
    <location>
        <begin position="1"/>
        <end position="18"/>
    </location>
</feature>
<dbReference type="InterPro" id="IPR049046">
    <property type="entry name" value="Beta-AFase-like_GH127_middle"/>
</dbReference>
<evidence type="ECO:0000256" key="1">
    <source>
        <dbReference type="SAM" id="SignalP"/>
    </source>
</evidence>
<dbReference type="InterPro" id="IPR012878">
    <property type="entry name" value="Beta-AFase-like_GH127_cat"/>
</dbReference>
<feature type="chain" id="PRO_5007877453" description="DUF1680-domain-containing protein" evidence="1">
    <location>
        <begin position="19"/>
        <end position="675"/>
    </location>
</feature>
<feature type="domain" description="Non-reducing end beta-L-arabinofuranosidase-like GH127 middle" evidence="3">
    <location>
        <begin position="450"/>
        <end position="529"/>
    </location>
</feature>
<evidence type="ECO:0000259" key="2">
    <source>
        <dbReference type="Pfam" id="PF07944"/>
    </source>
</evidence>
<dbReference type="Proteomes" id="UP000076532">
    <property type="component" value="Unassembled WGS sequence"/>
</dbReference>
<accession>A0A166MN91</accession>
<evidence type="ECO:0008006" key="6">
    <source>
        <dbReference type="Google" id="ProtNLM"/>
    </source>
</evidence>
<keyword evidence="5" id="KW-1185">Reference proteome</keyword>
<evidence type="ECO:0000313" key="5">
    <source>
        <dbReference type="Proteomes" id="UP000076532"/>
    </source>
</evidence>
<dbReference type="AlphaFoldDB" id="A0A166MN91"/>
<dbReference type="STRING" id="436010.A0A166MN91"/>